<proteinExistence type="predicted"/>
<dbReference type="OrthoDB" id="438939at2759"/>
<organism evidence="1 2">
    <name type="scientific">Oesophagostomum dentatum</name>
    <name type="common">Nodular worm</name>
    <dbReference type="NCBI Taxonomy" id="61180"/>
    <lineage>
        <taxon>Eukaryota</taxon>
        <taxon>Metazoa</taxon>
        <taxon>Ecdysozoa</taxon>
        <taxon>Nematoda</taxon>
        <taxon>Chromadorea</taxon>
        <taxon>Rhabditida</taxon>
        <taxon>Rhabditina</taxon>
        <taxon>Rhabditomorpha</taxon>
        <taxon>Strongyloidea</taxon>
        <taxon>Strongylidae</taxon>
        <taxon>Oesophagostomum</taxon>
    </lineage>
</organism>
<sequence>MSFNKIVHRLVLVGSDITVTVFYPKRNREAESSPPPCMQPYSYFFQVPVYPNSQLVPGQHTFYDFVDFLHTKSASLSLVQVPDEQTYERSTTRHVGFCRLVSDFVNIVFLIAAIVNFKAHNLDKLNWSLLDCNIKYRNNSQMFKEEMKSYSSRFAMVPQPETPNIVQRMLSEQLPGASFRSVEGKPRSSVLYDSMVKILLQINRLVRPSMASPAIHPNQRDMPPRAELT</sequence>
<reference evidence="1 2" key="1">
    <citation type="submission" date="2014-03" db="EMBL/GenBank/DDBJ databases">
        <title>Draft genome of the hookworm Oesophagostomum dentatum.</title>
        <authorList>
            <person name="Mitreva M."/>
        </authorList>
    </citation>
    <scope>NUCLEOTIDE SEQUENCE [LARGE SCALE GENOMIC DNA]</scope>
    <source>
        <strain evidence="1 2">OD-Hann</strain>
    </source>
</reference>
<evidence type="ECO:0000313" key="1">
    <source>
        <dbReference type="EMBL" id="KHJ84285.1"/>
    </source>
</evidence>
<accession>A0A0B1SM56</accession>
<evidence type="ECO:0000313" key="2">
    <source>
        <dbReference type="Proteomes" id="UP000053660"/>
    </source>
</evidence>
<name>A0A0B1SM56_OESDE</name>
<dbReference type="Proteomes" id="UP000053660">
    <property type="component" value="Unassembled WGS sequence"/>
</dbReference>
<feature type="non-terminal residue" evidence="1">
    <location>
        <position position="229"/>
    </location>
</feature>
<protein>
    <submittedName>
        <fullName evidence="1">Uncharacterized protein</fullName>
    </submittedName>
</protein>
<dbReference type="AlphaFoldDB" id="A0A0B1SM56"/>
<keyword evidence="2" id="KW-1185">Reference proteome</keyword>
<gene>
    <name evidence="1" type="ORF">OESDEN_16004</name>
</gene>
<dbReference type="EMBL" id="KN569252">
    <property type="protein sequence ID" value="KHJ84285.1"/>
    <property type="molecule type" value="Genomic_DNA"/>
</dbReference>